<name>A0A252BXT2_9PROT</name>
<keyword evidence="3 6" id="KW-0012">Acyltransferase</keyword>
<keyword evidence="4" id="KW-0812">Transmembrane</keyword>
<keyword evidence="4" id="KW-0472">Membrane</keyword>
<dbReference type="GO" id="GO:0006654">
    <property type="term" value="P:phosphatidic acid biosynthetic process"/>
    <property type="evidence" value="ECO:0007669"/>
    <property type="project" value="TreeGrafter"/>
</dbReference>
<accession>A0A252BXT2</accession>
<feature type="domain" description="Phospholipid/glycerol acyltransferase" evidence="5">
    <location>
        <begin position="85"/>
        <end position="194"/>
    </location>
</feature>
<evidence type="ECO:0000256" key="1">
    <source>
        <dbReference type="ARBA" id="ARBA00005189"/>
    </source>
</evidence>
<dbReference type="GO" id="GO:0003841">
    <property type="term" value="F:1-acylglycerol-3-phosphate O-acyltransferase activity"/>
    <property type="evidence" value="ECO:0007669"/>
    <property type="project" value="TreeGrafter"/>
</dbReference>
<dbReference type="SMART" id="SM00563">
    <property type="entry name" value="PlsC"/>
    <property type="match status" value="1"/>
</dbReference>
<dbReference type="OrthoDB" id="9808424at2"/>
<feature type="transmembrane region" description="Helical" evidence="4">
    <location>
        <begin position="12"/>
        <end position="37"/>
    </location>
</feature>
<dbReference type="CDD" id="cd07989">
    <property type="entry name" value="LPLAT_AGPAT-like"/>
    <property type="match status" value="1"/>
</dbReference>
<keyword evidence="7" id="KW-1185">Reference proteome</keyword>
<evidence type="ECO:0000313" key="7">
    <source>
        <dbReference type="Proteomes" id="UP000194931"/>
    </source>
</evidence>
<dbReference type="SUPFAM" id="SSF69593">
    <property type="entry name" value="Glycerol-3-phosphate (1)-acyltransferase"/>
    <property type="match status" value="1"/>
</dbReference>
<protein>
    <submittedName>
        <fullName evidence="6">Glycerol acyltransferase</fullName>
    </submittedName>
</protein>
<comment type="pathway">
    <text evidence="1">Lipid metabolism.</text>
</comment>
<dbReference type="eggNOG" id="COG0204">
    <property type="taxonomic scope" value="Bacteria"/>
</dbReference>
<dbReference type="RefSeq" id="WP_086638268.1">
    <property type="nucleotide sequence ID" value="NZ_JOPJ01000003.1"/>
</dbReference>
<dbReference type="Proteomes" id="UP000194931">
    <property type="component" value="Unassembled WGS sequence"/>
</dbReference>
<keyword evidence="2 6" id="KW-0808">Transferase</keyword>
<reference evidence="7" key="1">
    <citation type="submission" date="2014-06" db="EMBL/GenBank/DDBJ databases">
        <authorList>
            <person name="Winans N.J."/>
            <person name="Newell P.D."/>
            <person name="Douglas A.E."/>
        </authorList>
    </citation>
    <scope>NUCLEOTIDE SEQUENCE [LARGE SCALE GENOMIC DNA]</scope>
</reference>
<sequence>MPLLQSISAPVRFYTSLLVTGGVFAALDAGTCVLRLSMPEGPRRRRMARRWLCTMARLAVGYLHRAGILDCDMAALTTIAQRRNLVLVANHPSRLDCLILASALPHMVCVTKASIWERGVLGSTLRTAGYVRHDSLLKIIGPASQSLREDCQLLLFPEGTRSRAGAQAGPIQPGFAAIAQRMRADVQVVLIETQSPYLSQGWPFLRRPPLPMRYRITLGPDFCAPSRDEASGRALIDAVERCFQKKSSPQDGEDLKNT</sequence>
<evidence type="ECO:0000313" key="6">
    <source>
        <dbReference type="EMBL" id="OUJ13764.1"/>
    </source>
</evidence>
<dbReference type="EMBL" id="JOPJ01000003">
    <property type="protein sequence ID" value="OUJ13764.1"/>
    <property type="molecule type" value="Genomic_DNA"/>
</dbReference>
<dbReference type="STRING" id="1236501.GCA_000613865_00974"/>
<dbReference type="PANTHER" id="PTHR10434">
    <property type="entry name" value="1-ACYL-SN-GLYCEROL-3-PHOSPHATE ACYLTRANSFERASE"/>
    <property type="match status" value="1"/>
</dbReference>
<comment type="caution">
    <text evidence="6">The sequence shown here is derived from an EMBL/GenBank/DDBJ whole genome shotgun (WGS) entry which is preliminary data.</text>
</comment>
<evidence type="ECO:0000259" key="5">
    <source>
        <dbReference type="SMART" id="SM00563"/>
    </source>
</evidence>
<dbReference type="Pfam" id="PF01553">
    <property type="entry name" value="Acyltransferase"/>
    <property type="match status" value="1"/>
</dbReference>
<proteinExistence type="predicted"/>
<evidence type="ECO:0000256" key="2">
    <source>
        <dbReference type="ARBA" id="ARBA00022679"/>
    </source>
</evidence>
<evidence type="ECO:0000256" key="4">
    <source>
        <dbReference type="SAM" id="Phobius"/>
    </source>
</evidence>
<evidence type="ECO:0000256" key="3">
    <source>
        <dbReference type="ARBA" id="ARBA00023315"/>
    </source>
</evidence>
<dbReference type="InterPro" id="IPR002123">
    <property type="entry name" value="Plipid/glycerol_acylTrfase"/>
</dbReference>
<organism evidence="6 7">
    <name type="scientific">Acetobacter okinawensis</name>
    <dbReference type="NCBI Taxonomy" id="1076594"/>
    <lineage>
        <taxon>Bacteria</taxon>
        <taxon>Pseudomonadati</taxon>
        <taxon>Pseudomonadota</taxon>
        <taxon>Alphaproteobacteria</taxon>
        <taxon>Acetobacterales</taxon>
        <taxon>Acetobacteraceae</taxon>
        <taxon>Acetobacter</taxon>
    </lineage>
</organism>
<gene>
    <name evidence="6" type="ORF">HK26_06610</name>
</gene>
<dbReference type="AlphaFoldDB" id="A0A252BXT2"/>
<dbReference type="PANTHER" id="PTHR10434:SF66">
    <property type="entry name" value="PHOSPHOLIPID_GLYCEROL ACYLTRANSFERASE DOMAIN-CONTAINING PROTEIN"/>
    <property type="match status" value="1"/>
</dbReference>
<keyword evidence="4" id="KW-1133">Transmembrane helix</keyword>